<protein>
    <submittedName>
        <fullName evidence="2">Uncharacterized protein</fullName>
    </submittedName>
</protein>
<dbReference type="Proteomes" id="UP000681722">
    <property type="component" value="Unassembled WGS sequence"/>
</dbReference>
<dbReference type="AlphaFoldDB" id="A0A815PIG5"/>
<organism evidence="2 4">
    <name type="scientific">Didymodactylos carnosus</name>
    <dbReference type="NCBI Taxonomy" id="1234261"/>
    <lineage>
        <taxon>Eukaryota</taxon>
        <taxon>Metazoa</taxon>
        <taxon>Spiralia</taxon>
        <taxon>Gnathifera</taxon>
        <taxon>Rotifera</taxon>
        <taxon>Eurotatoria</taxon>
        <taxon>Bdelloidea</taxon>
        <taxon>Philodinida</taxon>
        <taxon>Philodinidae</taxon>
        <taxon>Didymodactylos</taxon>
    </lineage>
</organism>
<evidence type="ECO:0000313" key="2">
    <source>
        <dbReference type="EMBL" id="CAF1449193.1"/>
    </source>
</evidence>
<gene>
    <name evidence="2" type="ORF">GPM918_LOCUS34670</name>
    <name evidence="3" type="ORF">SRO942_LOCUS35374</name>
</gene>
<feature type="compositionally biased region" description="Polar residues" evidence="1">
    <location>
        <begin position="191"/>
        <end position="204"/>
    </location>
</feature>
<dbReference type="Proteomes" id="UP000663829">
    <property type="component" value="Unassembled WGS sequence"/>
</dbReference>
<feature type="region of interest" description="Disordered" evidence="1">
    <location>
        <begin position="184"/>
        <end position="204"/>
    </location>
</feature>
<evidence type="ECO:0000313" key="3">
    <source>
        <dbReference type="EMBL" id="CAF4323044.1"/>
    </source>
</evidence>
<keyword evidence="4" id="KW-1185">Reference proteome</keyword>
<comment type="caution">
    <text evidence="2">The sequence shown here is derived from an EMBL/GenBank/DDBJ whole genome shotgun (WGS) entry which is preliminary data.</text>
</comment>
<proteinExistence type="predicted"/>
<dbReference type="EMBL" id="CAJOBC010084837">
    <property type="protein sequence ID" value="CAF4323044.1"/>
    <property type="molecule type" value="Genomic_DNA"/>
</dbReference>
<sequence length="204" mass="23476">MLGNASFIVENQNYLNKFGHSPTGNGNEQLRIRTHLEYVENLIRNQTSTSSSSLLQLQALDYLNDYWNIGQFPQHDKYYQHRLPRFIDHNDIHCAVGYMISRSPAFEYVPKQINKKYEYSDVDQIKNNNLDKWMNLYQFSLNELSMIQPTYSFMCSKDQTNNRCLSGQCLTVGGDCLSLDGFEPSKRTRKPPQTGNTISLGAAV</sequence>
<name>A0A815PIG5_9BILA</name>
<reference evidence="2" key="1">
    <citation type="submission" date="2021-02" db="EMBL/GenBank/DDBJ databases">
        <authorList>
            <person name="Nowell W R."/>
        </authorList>
    </citation>
    <scope>NUCLEOTIDE SEQUENCE</scope>
</reference>
<dbReference type="EMBL" id="CAJNOQ010019389">
    <property type="protein sequence ID" value="CAF1449193.1"/>
    <property type="molecule type" value="Genomic_DNA"/>
</dbReference>
<dbReference type="OrthoDB" id="10054521at2759"/>
<evidence type="ECO:0000313" key="4">
    <source>
        <dbReference type="Proteomes" id="UP000663829"/>
    </source>
</evidence>
<evidence type="ECO:0000256" key="1">
    <source>
        <dbReference type="SAM" id="MobiDB-lite"/>
    </source>
</evidence>
<accession>A0A815PIG5</accession>